<feature type="compositionally biased region" description="Basic and acidic residues" evidence="1">
    <location>
        <begin position="1"/>
        <end position="10"/>
    </location>
</feature>
<sequence length="88" mass="9984">PSTQKTSDKPSRHHSTAVKSYPPATPSFTPPIRKSVGRPLTYDYRRDIDDKLTHIVRRFRNFYPLRRDAAAAASTGTNGGWKGWGQVW</sequence>
<proteinExistence type="predicted"/>
<dbReference type="AlphaFoldDB" id="A0A5K3FD09"/>
<name>A0A5K3FD09_MESCO</name>
<dbReference type="WBParaSite" id="MCU_007433-RA">
    <property type="protein sequence ID" value="MCU_007433-RA"/>
    <property type="gene ID" value="MCU_007433"/>
</dbReference>
<protein>
    <submittedName>
        <fullName evidence="2">Serine/threonine protein kinase</fullName>
    </submittedName>
</protein>
<feature type="region of interest" description="Disordered" evidence="1">
    <location>
        <begin position="1"/>
        <end position="33"/>
    </location>
</feature>
<evidence type="ECO:0000313" key="2">
    <source>
        <dbReference type="WBParaSite" id="MCU_007433-RA"/>
    </source>
</evidence>
<organism evidence="2">
    <name type="scientific">Mesocestoides corti</name>
    <name type="common">Flatworm</name>
    <dbReference type="NCBI Taxonomy" id="53468"/>
    <lineage>
        <taxon>Eukaryota</taxon>
        <taxon>Metazoa</taxon>
        <taxon>Spiralia</taxon>
        <taxon>Lophotrochozoa</taxon>
        <taxon>Platyhelminthes</taxon>
        <taxon>Cestoda</taxon>
        <taxon>Eucestoda</taxon>
        <taxon>Cyclophyllidea</taxon>
        <taxon>Mesocestoididae</taxon>
        <taxon>Mesocestoides</taxon>
    </lineage>
</organism>
<accession>A0A5K3FD09</accession>
<evidence type="ECO:0000256" key="1">
    <source>
        <dbReference type="SAM" id="MobiDB-lite"/>
    </source>
</evidence>
<reference evidence="2" key="1">
    <citation type="submission" date="2019-11" db="UniProtKB">
        <authorList>
            <consortium name="WormBaseParasite"/>
        </authorList>
    </citation>
    <scope>IDENTIFICATION</scope>
</reference>